<dbReference type="PANTHER" id="PTHR33137:SF4">
    <property type="entry name" value="MEDIATOR OF RNA POLYMERASE II TRANSCRIPTION SUBUNIT 15A-RELATED"/>
    <property type="match status" value="1"/>
</dbReference>
<dbReference type="GO" id="GO:0003713">
    <property type="term" value="F:transcription coactivator activity"/>
    <property type="evidence" value="ECO:0007669"/>
    <property type="project" value="InterPro"/>
</dbReference>
<feature type="domain" description="Mediator complex subunit 15 KIX" evidence="3">
    <location>
        <begin position="19"/>
        <end position="68"/>
    </location>
</feature>
<evidence type="ECO:0000256" key="2">
    <source>
        <dbReference type="ARBA" id="ARBA00023242"/>
    </source>
</evidence>
<sequence>MKRNDLHVQNGDNKEASFVSGQEGLQELKKFAIRFEEKIYTTATNQYDYLCKISLEMLSMEIRSQNTMPTAPMDPAASHSMSPEVQNQGLFLPILLSTDQSQARQQLVSQNMQNCMASNGVQSYAGLQAALPPVSGVTQTIPNTVVQNPNMQSIPGVSQNSVGNSMGQGIPSTMFVNSQRQMPASLDSTAQTGHAKGADWQEEIYQKVISLIYCSLDGVHYAIVLQDFNGKRRPIFAEQFYNEKLVTDVLKTGVKEWLRVHGDHVKSEAVEKAITQIMMGEEAEEMSSRAKKRPGRLLKKVDLLALETKA</sequence>
<dbReference type="Gene3D" id="1.10.246.20">
    <property type="entry name" value="Coactivator CBP, KIX domain"/>
    <property type="match status" value="1"/>
</dbReference>
<dbReference type="PANTHER" id="PTHR33137">
    <property type="entry name" value="MEDIATOR OF RNA POLYMERASE II TRANSCRIPTION SUBUNIT 15A-RELATED"/>
    <property type="match status" value="1"/>
</dbReference>
<dbReference type="InterPro" id="IPR036546">
    <property type="entry name" value="MED15_KIX"/>
</dbReference>
<keyword evidence="2" id="KW-0539">Nucleus</keyword>
<dbReference type="AlphaFoldDB" id="A0A4U5Q3D3"/>
<name>A0A4U5Q3D3_POPAL</name>
<dbReference type="SUPFAM" id="SSF53756">
    <property type="entry name" value="UDP-Glycosyltransferase/glycogen phosphorylase"/>
    <property type="match status" value="1"/>
</dbReference>
<gene>
    <name evidence="4" type="ORF">D5086_0000140970</name>
</gene>
<comment type="caution">
    <text evidence="4">The sequence shown here is derived from an EMBL/GenBank/DDBJ whole genome shotgun (WGS) entry which is preliminary data.</text>
</comment>
<comment type="subcellular location">
    <subcellularLocation>
        <location evidence="1">Nucleus</location>
    </subcellularLocation>
</comment>
<evidence type="ECO:0000256" key="1">
    <source>
        <dbReference type="ARBA" id="ARBA00004123"/>
    </source>
</evidence>
<dbReference type="GO" id="GO:0031490">
    <property type="term" value="F:chromatin DNA binding"/>
    <property type="evidence" value="ECO:0007669"/>
    <property type="project" value="InterPro"/>
</dbReference>
<protein>
    <recommendedName>
        <fullName evidence="3">Mediator complex subunit 15 KIX domain-containing protein</fullName>
    </recommendedName>
</protein>
<proteinExistence type="predicted"/>
<dbReference type="EMBL" id="RCHU01000458">
    <property type="protein sequence ID" value="TKS04628.1"/>
    <property type="molecule type" value="Genomic_DNA"/>
</dbReference>
<dbReference type="Gene3D" id="3.40.50.2000">
    <property type="entry name" value="Glycogen Phosphorylase B"/>
    <property type="match status" value="1"/>
</dbReference>
<dbReference type="Pfam" id="PF16987">
    <property type="entry name" value="KIX_2"/>
    <property type="match status" value="1"/>
</dbReference>
<reference evidence="4" key="1">
    <citation type="submission" date="2018-10" db="EMBL/GenBank/DDBJ databases">
        <title>Population genomic analysis revealed the cold adaptation of white poplar.</title>
        <authorList>
            <person name="Liu Y.-J."/>
        </authorList>
    </citation>
    <scope>NUCLEOTIDE SEQUENCE [LARGE SCALE GENOMIC DNA]</scope>
    <source>
        <strain evidence="4">PAL-ZL1</strain>
    </source>
</reference>
<evidence type="ECO:0000259" key="3">
    <source>
        <dbReference type="Pfam" id="PF16987"/>
    </source>
</evidence>
<accession>A0A4U5Q3D3</accession>
<dbReference type="InterPro" id="IPR044661">
    <property type="entry name" value="MED15a/b/c-like"/>
</dbReference>
<dbReference type="GO" id="GO:0005634">
    <property type="term" value="C:nucleus"/>
    <property type="evidence" value="ECO:0007669"/>
    <property type="project" value="UniProtKB-SubCell"/>
</dbReference>
<evidence type="ECO:0000313" key="4">
    <source>
        <dbReference type="EMBL" id="TKS04628.1"/>
    </source>
</evidence>
<dbReference type="InterPro" id="IPR036529">
    <property type="entry name" value="KIX_dom_sf"/>
</dbReference>
<organism evidence="4">
    <name type="scientific">Populus alba</name>
    <name type="common">White poplar</name>
    <dbReference type="NCBI Taxonomy" id="43335"/>
    <lineage>
        <taxon>Eukaryota</taxon>
        <taxon>Viridiplantae</taxon>
        <taxon>Streptophyta</taxon>
        <taxon>Embryophyta</taxon>
        <taxon>Tracheophyta</taxon>
        <taxon>Spermatophyta</taxon>
        <taxon>Magnoliopsida</taxon>
        <taxon>eudicotyledons</taxon>
        <taxon>Gunneridae</taxon>
        <taxon>Pentapetalae</taxon>
        <taxon>rosids</taxon>
        <taxon>fabids</taxon>
        <taxon>Malpighiales</taxon>
        <taxon>Salicaceae</taxon>
        <taxon>Saliceae</taxon>
        <taxon>Populus</taxon>
    </lineage>
</organism>
<dbReference type="STRING" id="43335.A0A4U5Q3D3"/>